<organism evidence="2 3">
    <name type="scientific">Fontibacillus phaseoli</name>
    <dbReference type="NCBI Taxonomy" id="1416533"/>
    <lineage>
        <taxon>Bacteria</taxon>
        <taxon>Bacillati</taxon>
        <taxon>Bacillota</taxon>
        <taxon>Bacilli</taxon>
        <taxon>Bacillales</taxon>
        <taxon>Paenibacillaceae</taxon>
        <taxon>Fontibacillus</taxon>
    </lineage>
</organism>
<keyword evidence="3" id="KW-1185">Reference proteome</keyword>
<reference evidence="2 3" key="1">
    <citation type="submission" date="2018-07" db="EMBL/GenBank/DDBJ databases">
        <title>Genomic Encyclopedia of Type Strains, Phase III (KMG-III): the genomes of soil and plant-associated and newly described type strains.</title>
        <authorList>
            <person name="Whitman W."/>
        </authorList>
    </citation>
    <scope>NUCLEOTIDE SEQUENCE [LARGE SCALE GENOMIC DNA]</scope>
    <source>
        <strain evidence="2 3">CECT 8333</strain>
    </source>
</reference>
<evidence type="ECO:0000313" key="3">
    <source>
        <dbReference type="Proteomes" id="UP000253090"/>
    </source>
</evidence>
<keyword evidence="1" id="KW-0732">Signal</keyword>
<evidence type="ECO:0000313" key="2">
    <source>
        <dbReference type="EMBL" id="RCX13932.1"/>
    </source>
</evidence>
<protein>
    <submittedName>
        <fullName evidence="2">Uncharacterized protein</fullName>
    </submittedName>
</protein>
<name>A0A369AX14_9BACL</name>
<dbReference type="RefSeq" id="WP_114499050.1">
    <property type="nucleotide sequence ID" value="NZ_QPJW01000019.1"/>
</dbReference>
<comment type="caution">
    <text evidence="2">The sequence shown here is derived from an EMBL/GenBank/DDBJ whole genome shotgun (WGS) entry which is preliminary data.</text>
</comment>
<feature type="signal peptide" evidence="1">
    <location>
        <begin position="1"/>
        <end position="23"/>
    </location>
</feature>
<dbReference type="EMBL" id="QPJW01000019">
    <property type="protein sequence ID" value="RCX13932.1"/>
    <property type="molecule type" value="Genomic_DNA"/>
</dbReference>
<accession>A0A369AX14</accession>
<sequence>MIHAMLLLLGLLSPFAGGTPAVAELPDQNSVRLALWQNPFPADAAEKKGEMARSVESFESFESMGSITLYDDFKSVLAKKGEPDSVEKDPYTGYTECHYGNLTVGLYEDLVYYVHTGPYPKKVSLNGISIPLQKVWLRHFFGEPDFVAEDGDVYVRGHAALKIYKDPSSGKITGVDLFDDAAS</sequence>
<feature type="chain" id="PRO_5016952903" evidence="1">
    <location>
        <begin position="24"/>
        <end position="183"/>
    </location>
</feature>
<gene>
    <name evidence="2" type="ORF">DFP94_11943</name>
</gene>
<dbReference type="OrthoDB" id="2654428at2"/>
<proteinExistence type="predicted"/>
<evidence type="ECO:0000256" key="1">
    <source>
        <dbReference type="SAM" id="SignalP"/>
    </source>
</evidence>
<dbReference type="AlphaFoldDB" id="A0A369AX14"/>
<dbReference type="Proteomes" id="UP000253090">
    <property type="component" value="Unassembled WGS sequence"/>
</dbReference>